<evidence type="ECO:0000313" key="2">
    <source>
        <dbReference type="EMBL" id="CAD7207443.1"/>
    </source>
</evidence>
<organism evidence="2">
    <name type="scientific">Timema douglasi</name>
    <name type="common">Walking stick</name>
    <dbReference type="NCBI Taxonomy" id="61478"/>
    <lineage>
        <taxon>Eukaryota</taxon>
        <taxon>Metazoa</taxon>
        <taxon>Ecdysozoa</taxon>
        <taxon>Arthropoda</taxon>
        <taxon>Hexapoda</taxon>
        <taxon>Insecta</taxon>
        <taxon>Pterygota</taxon>
        <taxon>Neoptera</taxon>
        <taxon>Polyneoptera</taxon>
        <taxon>Phasmatodea</taxon>
        <taxon>Timematodea</taxon>
        <taxon>Timematoidea</taxon>
        <taxon>Timematidae</taxon>
        <taxon>Timema</taxon>
    </lineage>
</organism>
<feature type="region of interest" description="Disordered" evidence="1">
    <location>
        <begin position="39"/>
        <end position="81"/>
    </location>
</feature>
<gene>
    <name evidence="2" type="ORF">TDIB3V08_LOCUS13591</name>
</gene>
<name>A0A7R8VYZ0_TIMDO</name>
<reference evidence="2" key="1">
    <citation type="submission" date="2020-11" db="EMBL/GenBank/DDBJ databases">
        <authorList>
            <person name="Tran Van P."/>
        </authorList>
    </citation>
    <scope>NUCLEOTIDE SEQUENCE</scope>
</reference>
<dbReference type="AlphaFoldDB" id="A0A7R8VYZ0"/>
<feature type="compositionally biased region" description="Polar residues" evidence="1">
    <location>
        <begin position="192"/>
        <end position="231"/>
    </location>
</feature>
<evidence type="ECO:0000256" key="1">
    <source>
        <dbReference type="SAM" id="MobiDB-lite"/>
    </source>
</evidence>
<protein>
    <submittedName>
        <fullName evidence="2">Uncharacterized protein</fullName>
    </submittedName>
</protein>
<feature type="region of interest" description="Disordered" evidence="1">
    <location>
        <begin position="143"/>
        <end position="256"/>
    </location>
</feature>
<sequence length="310" mass="32668">MLCIGRSNYLRFNHPAEARLMRTILPNTRISMMPLSLYNGDSADGGGQPLEKKPPVAPRKSPRDSWGEVSTSSGSEDCCLLGKPSRVQAPVARLLSPKVFPPGSATVNSPASAVLGPPGFKTGPTATTVPTYQNVLFTNGSAVRSRSATPTNTYVNLSPTHPGTTVPQGRSQSTTPTPFKSPNYRAPVGVSRSVTSSPAFGTSHCGNAGSTPSLNEGPTYQRSHSTPSPAFNRNPGGLRSVTPSPPRGGGAASLSANHRRTLSAGHDLSRDVVSPTPSFGSNCSLEELAARKDELEHKRRQVSNTSSRER</sequence>
<feature type="compositionally biased region" description="Polar residues" evidence="1">
    <location>
        <begin position="143"/>
        <end position="180"/>
    </location>
</feature>
<proteinExistence type="predicted"/>
<accession>A0A7R8VYZ0</accession>
<dbReference type="EMBL" id="OA602467">
    <property type="protein sequence ID" value="CAD7207443.1"/>
    <property type="molecule type" value="Genomic_DNA"/>
</dbReference>